<organism evidence="1 2">
    <name type="scientific">Zalaria obscura</name>
    <dbReference type="NCBI Taxonomy" id="2024903"/>
    <lineage>
        <taxon>Eukaryota</taxon>
        <taxon>Fungi</taxon>
        <taxon>Dikarya</taxon>
        <taxon>Ascomycota</taxon>
        <taxon>Pezizomycotina</taxon>
        <taxon>Dothideomycetes</taxon>
        <taxon>Dothideomycetidae</taxon>
        <taxon>Dothideales</taxon>
        <taxon>Zalariaceae</taxon>
        <taxon>Zalaria</taxon>
    </lineage>
</organism>
<reference evidence="1" key="1">
    <citation type="submission" date="2024-02" db="EMBL/GenBank/DDBJ databases">
        <title>Metagenome Assembled Genome of Zalaria obscura JY119.</title>
        <authorList>
            <person name="Vighnesh L."/>
            <person name="Jagadeeshwari U."/>
            <person name="Venkata Ramana C."/>
            <person name="Sasikala C."/>
        </authorList>
    </citation>
    <scope>NUCLEOTIDE SEQUENCE</scope>
    <source>
        <strain evidence="1">JY119</strain>
    </source>
</reference>
<gene>
    <name evidence="1" type="ORF">M8818_003908</name>
</gene>
<evidence type="ECO:0000313" key="1">
    <source>
        <dbReference type="EMBL" id="KAK8208945.1"/>
    </source>
</evidence>
<evidence type="ECO:0000313" key="2">
    <source>
        <dbReference type="Proteomes" id="UP001320706"/>
    </source>
</evidence>
<keyword evidence="2" id="KW-1185">Reference proteome</keyword>
<protein>
    <submittedName>
        <fullName evidence="1">Uncharacterized protein</fullName>
    </submittedName>
</protein>
<comment type="caution">
    <text evidence="1">The sequence shown here is derived from an EMBL/GenBank/DDBJ whole genome shotgun (WGS) entry which is preliminary data.</text>
</comment>
<proteinExistence type="predicted"/>
<dbReference type="Proteomes" id="UP001320706">
    <property type="component" value="Unassembled WGS sequence"/>
</dbReference>
<sequence>MLLARSAGLAGCFQWLGLPPSKRQVWVRFPVGATQLPQTSSHNRLELAFLQFVRSIRKCLAPRTQRRDFWRRKGAHRLSPVY</sequence>
<accession>A0ACC3SES4</accession>
<name>A0ACC3SES4_9PEZI</name>
<dbReference type="EMBL" id="JAMKPW020000018">
    <property type="protein sequence ID" value="KAK8208945.1"/>
    <property type="molecule type" value="Genomic_DNA"/>
</dbReference>